<feature type="transmembrane region" description="Helical" evidence="1">
    <location>
        <begin position="97"/>
        <end position="116"/>
    </location>
</feature>
<reference evidence="2 3" key="1">
    <citation type="submission" date="2021-01" db="EMBL/GenBank/DDBJ databases">
        <title>Draft genome sequence of Micromonospora sp. strain STR1_7.</title>
        <authorList>
            <person name="Karlyshev A."/>
            <person name="Jawad R."/>
        </authorList>
    </citation>
    <scope>NUCLEOTIDE SEQUENCE [LARGE SCALE GENOMIC DNA]</scope>
    <source>
        <strain evidence="2 3">STR1-7</strain>
    </source>
</reference>
<feature type="transmembrane region" description="Helical" evidence="1">
    <location>
        <begin position="66"/>
        <end position="85"/>
    </location>
</feature>
<evidence type="ECO:0000313" key="2">
    <source>
        <dbReference type="EMBL" id="MBM0233448.1"/>
    </source>
</evidence>
<keyword evidence="1" id="KW-0472">Membrane</keyword>
<feature type="transmembrane region" description="Helical" evidence="1">
    <location>
        <begin position="151"/>
        <end position="181"/>
    </location>
</feature>
<feature type="transmembrane region" description="Helical" evidence="1">
    <location>
        <begin position="193"/>
        <end position="211"/>
    </location>
</feature>
<evidence type="ECO:0000256" key="1">
    <source>
        <dbReference type="SAM" id="Phobius"/>
    </source>
</evidence>
<evidence type="ECO:0008006" key="4">
    <source>
        <dbReference type="Google" id="ProtNLM"/>
    </source>
</evidence>
<accession>A0ABS1XW35</accession>
<evidence type="ECO:0000313" key="3">
    <source>
        <dbReference type="Proteomes" id="UP000601027"/>
    </source>
</evidence>
<organism evidence="2 3">
    <name type="scientific">Micromonospora parastrephiae</name>
    <dbReference type="NCBI Taxonomy" id="2806101"/>
    <lineage>
        <taxon>Bacteria</taxon>
        <taxon>Bacillati</taxon>
        <taxon>Actinomycetota</taxon>
        <taxon>Actinomycetes</taxon>
        <taxon>Micromonosporales</taxon>
        <taxon>Micromonosporaceae</taxon>
        <taxon>Micromonospora</taxon>
    </lineage>
</organism>
<feature type="transmembrane region" description="Helical" evidence="1">
    <location>
        <begin position="248"/>
        <end position="268"/>
    </location>
</feature>
<keyword evidence="1" id="KW-1133">Transmembrane helix</keyword>
<feature type="transmembrane region" description="Helical" evidence="1">
    <location>
        <begin position="274"/>
        <end position="292"/>
    </location>
</feature>
<keyword evidence="1" id="KW-0812">Transmembrane</keyword>
<gene>
    <name evidence="2" type="ORF">JNW91_17250</name>
</gene>
<proteinExistence type="predicted"/>
<feature type="transmembrane region" description="Helical" evidence="1">
    <location>
        <begin position="304"/>
        <end position="324"/>
    </location>
</feature>
<dbReference type="EMBL" id="JAEVHM010000079">
    <property type="protein sequence ID" value="MBM0233448.1"/>
    <property type="molecule type" value="Genomic_DNA"/>
</dbReference>
<comment type="caution">
    <text evidence="2">The sequence shown here is derived from an EMBL/GenBank/DDBJ whole genome shotgun (WGS) entry which is preliminary data.</text>
</comment>
<feature type="transmembrane region" description="Helical" evidence="1">
    <location>
        <begin position="336"/>
        <end position="355"/>
    </location>
</feature>
<dbReference type="Proteomes" id="UP000601027">
    <property type="component" value="Unassembled WGS sequence"/>
</dbReference>
<dbReference type="RefSeq" id="WP_203176460.1">
    <property type="nucleotide sequence ID" value="NZ_JAEVHM010000079.1"/>
</dbReference>
<feature type="transmembrane region" description="Helical" evidence="1">
    <location>
        <begin position="122"/>
        <end position="139"/>
    </location>
</feature>
<keyword evidence="3" id="KW-1185">Reference proteome</keyword>
<protein>
    <recommendedName>
        <fullName evidence="4">Glycosyltransferase RgtA/B/C/D-like domain-containing protein</fullName>
    </recommendedName>
</protein>
<sequence>MIAVAVLLALIPVVHDVKTMLTASYWLDEAWVALSVRLPLSDLPAVTSSTPLGWSLLLRLVPDTDYLRVVPLAFHGLSVGASYALGRLLGWPTRRLGIVAGLVCGTAVLLLPAQQIRHDLKQYTADAAVTVVLLALAAWTEQTWSQRRLAVLTATVAGSMLISHVTAIVAPCVFGGMLLVTALRQEWARLREVAAAGVGGTAIITLIYFGISARGRNEAMQQFWADSFPSLTELPGHLSRQFDDLTPVLGAPALVVGGLLVAGVLTLVRQDRPAAAAAVLLLPLAVTTLGVARSYPLLELRTSHFLLVTTAAVAGIGVAGLAHGVTTLVRRRTPRVPPTVVTAAICVILLGTFAIRNGRWYRFDGNESGLYYTAISVTDIRSSTEYVATHRSRNDVVVMNNAAWYGFAFYSKSDKVELVAPYGNTVGWWVAMPGRSDVVVLQGRDEAAMRAGLDQALALAGRRGGARIWLIRSHVMSEEGIAWRTVLADYRVEQASDGVEPVLLISEG</sequence>
<name>A0ABS1XW35_9ACTN</name>